<protein>
    <submittedName>
        <fullName evidence="1">Uncharacterized protein</fullName>
    </submittedName>
</protein>
<comment type="caution">
    <text evidence="1">The sequence shown here is derived from an EMBL/GenBank/DDBJ whole genome shotgun (WGS) entry which is preliminary data.</text>
</comment>
<dbReference type="RefSeq" id="WP_211875104.1">
    <property type="nucleotide sequence ID" value="NZ_JAAEDH010000016.1"/>
</dbReference>
<reference evidence="1" key="1">
    <citation type="submission" date="2020-01" db="EMBL/GenBank/DDBJ databases">
        <authorList>
            <person name="Rat A."/>
        </authorList>
    </citation>
    <scope>NUCLEOTIDE SEQUENCE</scope>
    <source>
        <strain evidence="1">LMG 28251</strain>
    </source>
</reference>
<proteinExistence type="predicted"/>
<accession>A0AAF1JZZ6</accession>
<dbReference type="AlphaFoldDB" id="A0AAF1JZZ6"/>
<dbReference type="Proteomes" id="UP001196068">
    <property type="component" value="Unassembled WGS sequence"/>
</dbReference>
<evidence type="ECO:0000313" key="2">
    <source>
        <dbReference type="Proteomes" id="UP001196068"/>
    </source>
</evidence>
<keyword evidence="2" id="KW-1185">Reference proteome</keyword>
<evidence type="ECO:0000313" key="1">
    <source>
        <dbReference type="EMBL" id="MBR0656258.1"/>
    </source>
</evidence>
<organism evidence="1 2">
    <name type="scientific">Plastoroseomonas arctica</name>
    <dbReference type="NCBI Taxonomy" id="1509237"/>
    <lineage>
        <taxon>Bacteria</taxon>
        <taxon>Pseudomonadati</taxon>
        <taxon>Pseudomonadota</taxon>
        <taxon>Alphaproteobacteria</taxon>
        <taxon>Acetobacterales</taxon>
        <taxon>Acetobacteraceae</taxon>
        <taxon>Plastoroseomonas</taxon>
    </lineage>
</organism>
<dbReference type="EMBL" id="JAAEDH010000016">
    <property type="protein sequence ID" value="MBR0656258.1"/>
    <property type="molecule type" value="Genomic_DNA"/>
</dbReference>
<sequence length="162" mass="16458">MSTFVFEAEDGPAGVVRSSLVARGLVLAGHPVDALRLGFARLAIPGGVTLLQFRPGENPMLGLQLDPAVTGEDELGVHATTPLGPGLGARLGALLPAEGAALLMAALGAFVAEDVPVEVKGRGAELRVLRIALAGSGPFVAPGVAVTLHEALYFTLRHGRAG</sequence>
<name>A0AAF1JZZ6_9PROT</name>
<reference evidence="1" key="2">
    <citation type="journal article" date="2021" name="Syst. Appl. Microbiol.">
        <title>Roseomonas hellenica sp. nov., isolated from roots of wild-growing Alkanna tinctoria.</title>
        <authorList>
            <person name="Rat A."/>
            <person name="Naranjo H.D."/>
            <person name="Lebbe L."/>
            <person name="Cnockaert M."/>
            <person name="Krigas N."/>
            <person name="Grigoriadou K."/>
            <person name="Maloupa E."/>
            <person name="Willems A."/>
        </authorList>
    </citation>
    <scope>NUCLEOTIDE SEQUENCE</scope>
    <source>
        <strain evidence="1">LMG 28251</strain>
    </source>
</reference>
<gene>
    <name evidence="1" type="ORF">GXW79_14345</name>
</gene>